<comment type="subcellular location">
    <subcellularLocation>
        <location evidence="1">Cytoplasmic vesicle</location>
    </subcellularLocation>
    <subcellularLocation>
        <location evidence="2">Golgi apparatus</location>
        <location evidence="2">trans-Golgi network</location>
    </subcellularLocation>
</comment>
<dbReference type="AlphaFoldDB" id="A0A401S484"/>
<evidence type="ECO:0000256" key="3">
    <source>
        <dbReference type="ARBA" id="ARBA00023034"/>
    </source>
</evidence>
<dbReference type="PROSITE" id="PS50942">
    <property type="entry name" value="ENTH"/>
    <property type="match status" value="1"/>
</dbReference>
<feature type="region of interest" description="Disordered" evidence="5">
    <location>
        <begin position="224"/>
        <end position="294"/>
    </location>
</feature>
<evidence type="ECO:0000259" key="6">
    <source>
        <dbReference type="PROSITE" id="PS50942"/>
    </source>
</evidence>
<evidence type="ECO:0000256" key="5">
    <source>
        <dbReference type="SAM" id="MobiDB-lite"/>
    </source>
</evidence>
<evidence type="ECO:0000256" key="4">
    <source>
        <dbReference type="ARBA" id="ARBA00023329"/>
    </source>
</evidence>
<sequence>MATIGEKVGFVQRLPMLMKATSDDEVPCPGYLFEEIAKISLESVGLCRCLLEYLLERLQSNSCHVKLKVLKILRHVCNHGSPQFTLELRRNTTLIQEVTVFSGPPDVLHGNALYQRVRTTAEDLANLLFSDALPYQASSNLSPSRSYLQTGMGSSPSSGTTMQGFGNTAGKILSGSTSDAILNKIQKAAEVMANAVLPQDCPKNCGSRYHVEGYEPVLSAASEAKQVKPIPKSPVARHSTKVIHHKPGLPGGGWEESDSGHSSQESSQTNYISDGSNCKTSTDSQSGGSRESGDLMERVESINLNDCIQEITLVNNLIQGSKVFLTREETQHFIKECGLLNCEVVVELLNEKLKDPSHSVNMRSMSILSTLMCSDLLSHEQIFAITHKSLQQLSEGGPGPVTNRATKILRQFQALVGNRPATQCSASEIPLSISTDTLSCNAVTPHNFTSELKEKMLIRPLQFHPGLEKTSLLEKKQESSLSLPVQPGASISQENQGPVFPSLPASDIKTQYTEKVTEVTSNSADTKIGQVHSETQIVNPSTFPFMTEQHLHCELQKRVTAEPKLQSVLCQSTAYEDMADSKLSLFADMVLLVHETPPIPKSYLSQESCKEMHTLPEQKKIPACTKTEVKLLHGNQEQTVSECNQPSVFSFLNTSSSSHNV</sequence>
<dbReference type="InterPro" id="IPR058028">
    <property type="entry name" value="Tepsin_VHS/ENTH-like"/>
</dbReference>
<dbReference type="Gene3D" id="1.25.40.90">
    <property type="match status" value="1"/>
</dbReference>
<organism evidence="7 8">
    <name type="scientific">Chiloscyllium punctatum</name>
    <name type="common">Brownbanded bambooshark</name>
    <name type="synonym">Hemiscyllium punctatum</name>
    <dbReference type="NCBI Taxonomy" id="137246"/>
    <lineage>
        <taxon>Eukaryota</taxon>
        <taxon>Metazoa</taxon>
        <taxon>Chordata</taxon>
        <taxon>Craniata</taxon>
        <taxon>Vertebrata</taxon>
        <taxon>Chondrichthyes</taxon>
        <taxon>Elasmobranchii</taxon>
        <taxon>Galeomorphii</taxon>
        <taxon>Galeoidea</taxon>
        <taxon>Orectolobiformes</taxon>
        <taxon>Hemiscylliidae</taxon>
        <taxon>Chiloscyllium</taxon>
    </lineage>
</organism>
<dbReference type="InterPro" id="IPR039273">
    <property type="entry name" value="TEPSIN"/>
</dbReference>
<dbReference type="SUPFAM" id="SSF48464">
    <property type="entry name" value="ENTH/VHS domain"/>
    <property type="match status" value="1"/>
</dbReference>
<evidence type="ECO:0000313" key="8">
    <source>
        <dbReference type="Proteomes" id="UP000287033"/>
    </source>
</evidence>
<feature type="compositionally biased region" description="Basic residues" evidence="5">
    <location>
        <begin position="238"/>
        <end position="247"/>
    </location>
</feature>
<dbReference type="CDD" id="cd03572">
    <property type="entry name" value="ENTH_like_Tepsin"/>
    <property type="match status" value="1"/>
</dbReference>
<accession>A0A401S484</accession>
<dbReference type="EMBL" id="BEZZ01000080">
    <property type="protein sequence ID" value="GCC25207.1"/>
    <property type="molecule type" value="Genomic_DNA"/>
</dbReference>
<dbReference type="GO" id="GO:0031410">
    <property type="term" value="C:cytoplasmic vesicle"/>
    <property type="evidence" value="ECO:0007669"/>
    <property type="project" value="UniProtKB-SubCell"/>
</dbReference>
<dbReference type="PANTHER" id="PTHR21514:SF0">
    <property type="entry name" value="AP-4 COMPLEX ACCESSORY SUBUNIT TEPSIN"/>
    <property type="match status" value="1"/>
</dbReference>
<reference evidence="7 8" key="1">
    <citation type="journal article" date="2018" name="Nat. Ecol. Evol.">
        <title>Shark genomes provide insights into elasmobranch evolution and the origin of vertebrates.</title>
        <authorList>
            <person name="Hara Y"/>
            <person name="Yamaguchi K"/>
            <person name="Onimaru K"/>
            <person name="Kadota M"/>
            <person name="Koyanagi M"/>
            <person name="Keeley SD"/>
            <person name="Tatsumi K"/>
            <person name="Tanaka K"/>
            <person name="Motone F"/>
            <person name="Kageyama Y"/>
            <person name="Nozu R"/>
            <person name="Adachi N"/>
            <person name="Nishimura O"/>
            <person name="Nakagawa R"/>
            <person name="Tanegashima C"/>
            <person name="Kiyatake I"/>
            <person name="Matsumoto R"/>
            <person name="Murakumo K"/>
            <person name="Nishida K"/>
            <person name="Terakita A"/>
            <person name="Kuratani S"/>
            <person name="Sato K"/>
            <person name="Hyodo S Kuraku.S."/>
        </authorList>
    </citation>
    <scope>NUCLEOTIDE SEQUENCE [LARGE SCALE GENOMIC DNA]</scope>
</reference>
<evidence type="ECO:0000313" key="7">
    <source>
        <dbReference type="EMBL" id="GCC25207.1"/>
    </source>
</evidence>
<dbReference type="OMA" id="KASQRCP"/>
<evidence type="ECO:0000256" key="1">
    <source>
        <dbReference type="ARBA" id="ARBA00004541"/>
    </source>
</evidence>
<name>A0A401S484_CHIPU</name>
<keyword evidence="3" id="KW-0333">Golgi apparatus</keyword>
<protein>
    <recommendedName>
        <fullName evidence="6">ENTH domain-containing protein</fullName>
    </recommendedName>
</protein>
<dbReference type="InterPro" id="IPR008942">
    <property type="entry name" value="ENTH_VHS"/>
</dbReference>
<feature type="region of interest" description="Disordered" evidence="5">
    <location>
        <begin position="474"/>
        <end position="504"/>
    </location>
</feature>
<feature type="compositionally biased region" description="Polar residues" evidence="5">
    <location>
        <begin position="268"/>
        <end position="289"/>
    </location>
</feature>
<proteinExistence type="predicted"/>
<dbReference type="Pfam" id="PF01417">
    <property type="entry name" value="ENTH"/>
    <property type="match status" value="1"/>
</dbReference>
<dbReference type="OrthoDB" id="118154at2759"/>
<dbReference type="Pfam" id="PF25827">
    <property type="entry name" value="TVHS-like"/>
    <property type="match status" value="1"/>
</dbReference>
<dbReference type="STRING" id="137246.A0A401S484"/>
<comment type="caution">
    <text evidence="7">The sequence shown here is derived from an EMBL/GenBank/DDBJ whole genome shotgun (WGS) entry which is preliminary data.</text>
</comment>
<evidence type="ECO:0000256" key="2">
    <source>
        <dbReference type="ARBA" id="ARBA00004601"/>
    </source>
</evidence>
<dbReference type="Proteomes" id="UP000287033">
    <property type="component" value="Unassembled WGS sequence"/>
</dbReference>
<feature type="domain" description="ENTH" evidence="6">
    <location>
        <begin position="5"/>
        <end position="138"/>
    </location>
</feature>
<gene>
    <name evidence="7" type="ORF">chiPu_0003615</name>
</gene>
<dbReference type="InterPro" id="IPR035802">
    <property type="entry name" value="ENTH/VHS_tepsin"/>
</dbReference>
<dbReference type="GO" id="GO:0032588">
    <property type="term" value="C:trans-Golgi network membrane"/>
    <property type="evidence" value="ECO:0007669"/>
    <property type="project" value="TreeGrafter"/>
</dbReference>
<keyword evidence="4" id="KW-0968">Cytoplasmic vesicle</keyword>
<keyword evidence="8" id="KW-1185">Reference proteome</keyword>
<dbReference type="PANTHER" id="PTHR21514">
    <property type="entry name" value="AP-4 COMPLEX ACCESSORY SUBUNIT TEPSIN"/>
    <property type="match status" value="1"/>
</dbReference>
<dbReference type="InterPro" id="IPR013809">
    <property type="entry name" value="ENTH"/>
</dbReference>